<dbReference type="PANTHER" id="PTHR18964:SF149">
    <property type="entry name" value="BIFUNCTIONAL UDP-N-ACETYLGLUCOSAMINE 2-EPIMERASE_N-ACETYLMANNOSAMINE KINASE"/>
    <property type="match status" value="1"/>
</dbReference>
<dbReference type="AlphaFoldDB" id="A0A382T9M9"/>
<dbReference type="InterPro" id="IPR000600">
    <property type="entry name" value="ROK"/>
</dbReference>
<proteinExistence type="predicted"/>
<accession>A0A382T9M9</accession>
<dbReference type="InterPro" id="IPR043129">
    <property type="entry name" value="ATPase_NBD"/>
</dbReference>
<dbReference type="EMBL" id="UINC01134485">
    <property type="protein sequence ID" value="SVD18061.1"/>
    <property type="molecule type" value="Genomic_DNA"/>
</dbReference>
<evidence type="ECO:0008006" key="2">
    <source>
        <dbReference type="Google" id="ProtNLM"/>
    </source>
</evidence>
<dbReference type="Pfam" id="PF00480">
    <property type="entry name" value="ROK"/>
    <property type="match status" value="1"/>
</dbReference>
<dbReference type="PANTHER" id="PTHR18964">
    <property type="entry name" value="ROK (REPRESSOR, ORF, KINASE) FAMILY"/>
    <property type="match status" value="1"/>
</dbReference>
<reference evidence="1" key="1">
    <citation type="submission" date="2018-05" db="EMBL/GenBank/DDBJ databases">
        <authorList>
            <person name="Lanie J.A."/>
            <person name="Ng W.-L."/>
            <person name="Kazmierczak K.M."/>
            <person name="Andrzejewski T.M."/>
            <person name="Davidsen T.M."/>
            <person name="Wayne K.J."/>
            <person name="Tettelin H."/>
            <person name="Glass J.I."/>
            <person name="Rusch D."/>
            <person name="Podicherti R."/>
            <person name="Tsui H.-C.T."/>
            <person name="Winkler M.E."/>
        </authorList>
    </citation>
    <scope>NUCLEOTIDE SEQUENCE</scope>
</reference>
<feature type="non-terminal residue" evidence="1">
    <location>
        <position position="288"/>
    </location>
</feature>
<gene>
    <name evidence="1" type="ORF">METZ01_LOCUS370915</name>
</gene>
<dbReference type="SUPFAM" id="SSF53067">
    <property type="entry name" value="Actin-like ATPase domain"/>
    <property type="match status" value="1"/>
</dbReference>
<evidence type="ECO:0000313" key="1">
    <source>
        <dbReference type="EMBL" id="SVD18061.1"/>
    </source>
</evidence>
<organism evidence="1">
    <name type="scientific">marine metagenome</name>
    <dbReference type="NCBI Taxonomy" id="408172"/>
    <lineage>
        <taxon>unclassified sequences</taxon>
        <taxon>metagenomes</taxon>
        <taxon>ecological metagenomes</taxon>
    </lineage>
</organism>
<dbReference type="Gene3D" id="3.30.420.40">
    <property type="match status" value="2"/>
</dbReference>
<protein>
    <recommendedName>
        <fullName evidence="2">ROK family protein</fullName>
    </recommendedName>
</protein>
<sequence length="288" mass="31864">MNYKNLFVGVDIGGTKISIVFFKRNKIIKKIKLKTNSLFGPKNAEIIIENLLDYKKNIKRIGIATTGIIENGKWSVLNKKIIGNFKNFPLTEHIKKKINKPVFAFGDTEAAALGELKFGAGKKFSDFFYITISTGVGGSMVINKKPFKKIANLVGAFGHMVIKQNGKLCGCGRRGCIEAYASGNAIDKILKKTNKKNISTKNMLINYKDTKWSMKIISEATTYIAEGIVNVNTLTGIRNFIIGGSIGLSHNFFREIIKNTKKITKQNILIIKAGLKNDSEVFGCLAKS</sequence>
<name>A0A382T9M9_9ZZZZ</name>